<dbReference type="GO" id="GO:0016301">
    <property type="term" value="F:kinase activity"/>
    <property type="evidence" value="ECO:0007669"/>
    <property type="project" value="UniProtKB-KW"/>
</dbReference>
<keyword evidence="2" id="KW-0808">Transferase</keyword>
<dbReference type="InterPro" id="IPR011104">
    <property type="entry name" value="Hpr_kin/Pase_C"/>
</dbReference>
<feature type="domain" description="HPr kinase/phosphorylase C-terminal" evidence="1">
    <location>
        <begin position="3"/>
        <end position="76"/>
    </location>
</feature>
<evidence type="ECO:0000313" key="3">
    <source>
        <dbReference type="Proteomes" id="UP001208690"/>
    </source>
</evidence>
<dbReference type="EMBL" id="JALIEB010000004">
    <property type="protein sequence ID" value="MCV3271583.1"/>
    <property type="molecule type" value="Genomic_DNA"/>
</dbReference>
<proteinExistence type="predicted"/>
<gene>
    <name evidence="2" type="ORF">MUB52_09095</name>
</gene>
<dbReference type="Gene3D" id="3.40.50.300">
    <property type="entry name" value="P-loop containing nucleotide triphosphate hydrolases"/>
    <property type="match status" value="1"/>
</dbReference>
<sequence>MILHASTVAHNGRAALIIGAAGQGKSSLALQLMAFGAELVADDRTQVTREGSALWASAPDAIAGLIEARGVGLLNADFAPRAELCLVIDMDHLENDRLPPVREHKIAGIALPCLHKVDSPGFPAAVLQYLKAGRRDPS</sequence>
<protein>
    <submittedName>
        <fullName evidence="2">HPr kinase/phosphatase C-terminal domain-containing protein</fullName>
    </submittedName>
</protein>
<dbReference type="Pfam" id="PF07475">
    <property type="entry name" value="Hpr_kinase_C"/>
    <property type="match status" value="1"/>
</dbReference>
<dbReference type="Proteomes" id="UP001208690">
    <property type="component" value="Unassembled WGS sequence"/>
</dbReference>
<accession>A0ABT3BEE7</accession>
<reference evidence="2 3" key="1">
    <citation type="submission" date="2022-04" db="EMBL/GenBank/DDBJ databases">
        <title>Roseobacter sp. WL0113 is a bacterium isolated from neritic sediment.</title>
        <authorList>
            <person name="Wang L."/>
            <person name="He W."/>
            <person name="Zhang D.-F."/>
        </authorList>
    </citation>
    <scope>NUCLEOTIDE SEQUENCE [LARGE SCALE GENOMIC DNA]</scope>
    <source>
        <strain evidence="2 3">WL0113</strain>
    </source>
</reference>
<organism evidence="2 3">
    <name type="scientific">Roseobacter sinensis</name>
    <dbReference type="NCBI Taxonomy" id="2931391"/>
    <lineage>
        <taxon>Bacteria</taxon>
        <taxon>Pseudomonadati</taxon>
        <taxon>Pseudomonadota</taxon>
        <taxon>Alphaproteobacteria</taxon>
        <taxon>Rhodobacterales</taxon>
        <taxon>Roseobacteraceae</taxon>
        <taxon>Roseobacter</taxon>
    </lineage>
</organism>
<name>A0ABT3BEE7_9RHOB</name>
<evidence type="ECO:0000259" key="1">
    <source>
        <dbReference type="Pfam" id="PF07475"/>
    </source>
</evidence>
<evidence type="ECO:0000313" key="2">
    <source>
        <dbReference type="EMBL" id="MCV3271583.1"/>
    </source>
</evidence>
<keyword evidence="3" id="KW-1185">Reference proteome</keyword>
<keyword evidence="2" id="KW-0418">Kinase</keyword>
<dbReference type="CDD" id="cd01918">
    <property type="entry name" value="HprK_C"/>
    <property type="match status" value="1"/>
</dbReference>
<dbReference type="SUPFAM" id="SSF53795">
    <property type="entry name" value="PEP carboxykinase-like"/>
    <property type="match status" value="1"/>
</dbReference>
<comment type="caution">
    <text evidence="2">The sequence shown here is derived from an EMBL/GenBank/DDBJ whole genome shotgun (WGS) entry which is preliminary data.</text>
</comment>
<dbReference type="RefSeq" id="WP_263843897.1">
    <property type="nucleotide sequence ID" value="NZ_JALIEB010000004.1"/>
</dbReference>
<dbReference type="InterPro" id="IPR027417">
    <property type="entry name" value="P-loop_NTPase"/>
</dbReference>